<reference evidence="1" key="1">
    <citation type="submission" date="2018-02" db="EMBL/GenBank/DDBJ databases">
        <title>Rhizophora mucronata_Transcriptome.</title>
        <authorList>
            <person name="Meera S.P."/>
            <person name="Sreeshan A."/>
            <person name="Augustine A."/>
        </authorList>
    </citation>
    <scope>NUCLEOTIDE SEQUENCE</scope>
    <source>
        <tissue evidence="1">Leaf</tissue>
    </source>
</reference>
<accession>A0A2P2NDS2</accession>
<dbReference type="AlphaFoldDB" id="A0A2P2NDS2"/>
<sequence length="69" mass="8015">MVAYVLNVQLKLDSSDATCFNFLFFFLIGKHENKAYQARWGISTFHYNQTLSIEVKIFSMVGNKLNAYK</sequence>
<protein>
    <submittedName>
        <fullName evidence="1">Uncharacterized protein</fullName>
    </submittedName>
</protein>
<organism evidence="1">
    <name type="scientific">Rhizophora mucronata</name>
    <name type="common">Asiatic mangrove</name>
    <dbReference type="NCBI Taxonomy" id="61149"/>
    <lineage>
        <taxon>Eukaryota</taxon>
        <taxon>Viridiplantae</taxon>
        <taxon>Streptophyta</taxon>
        <taxon>Embryophyta</taxon>
        <taxon>Tracheophyta</taxon>
        <taxon>Spermatophyta</taxon>
        <taxon>Magnoliopsida</taxon>
        <taxon>eudicotyledons</taxon>
        <taxon>Gunneridae</taxon>
        <taxon>Pentapetalae</taxon>
        <taxon>rosids</taxon>
        <taxon>fabids</taxon>
        <taxon>Malpighiales</taxon>
        <taxon>Rhizophoraceae</taxon>
        <taxon>Rhizophora</taxon>
    </lineage>
</organism>
<dbReference type="EMBL" id="GGEC01060123">
    <property type="protein sequence ID" value="MBX40607.1"/>
    <property type="molecule type" value="Transcribed_RNA"/>
</dbReference>
<evidence type="ECO:0000313" key="1">
    <source>
        <dbReference type="EMBL" id="MBX40607.1"/>
    </source>
</evidence>
<name>A0A2P2NDS2_RHIMU</name>
<proteinExistence type="predicted"/>